<dbReference type="Proteomes" id="UP000182631">
    <property type="component" value="Unassembled WGS sequence"/>
</dbReference>
<keyword evidence="2" id="KW-1185">Reference proteome</keyword>
<dbReference type="AlphaFoldDB" id="A0A164Z5B9"/>
<reference evidence="2" key="1">
    <citation type="submission" date="2016-02" db="EMBL/GenBank/DDBJ databases">
        <authorList>
            <person name="liu f."/>
        </authorList>
    </citation>
    <scope>NUCLEOTIDE SEQUENCE [LARGE SCALE GENOMIC DNA]</scope>
</reference>
<protein>
    <submittedName>
        <fullName evidence="1">Uncharacterized protein</fullName>
    </submittedName>
</protein>
<name>A0A164Z5B9_9SYNE</name>
<gene>
    <name evidence="1" type="ORF">FLM9_1047</name>
</gene>
<proteinExistence type="predicted"/>
<evidence type="ECO:0000313" key="2">
    <source>
        <dbReference type="Proteomes" id="UP000182631"/>
    </source>
</evidence>
<accession>A0A164Z5B9</accession>
<organism evidence="1 2">
    <name type="scientific">Candidatus Synechococcus spongiarum</name>
    <dbReference type="NCBI Taxonomy" id="431041"/>
    <lineage>
        <taxon>Bacteria</taxon>
        <taxon>Bacillati</taxon>
        <taxon>Cyanobacteriota</taxon>
        <taxon>Cyanophyceae</taxon>
        <taxon>Synechococcales</taxon>
        <taxon>Synechococcaceae</taxon>
        <taxon>Synechococcus</taxon>
    </lineage>
</organism>
<sequence>MPPLLWTRRPELAHTSDHSRLCRGGEGLPAPLNWIRASAGLLRAG</sequence>
<dbReference type="EMBL" id="FITM01000113">
    <property type="protein sequence ID" value="SAY39000.1"/>
    <property type="molecule type" value="Genomic_DNA"/>
</dbReference>
<evidence type="ECO:0000313" key="1">
    <source>
        <dbReference type="EMBL" id="SAY39000.1"/>
    </source>
</evidence>